<feature type="region of interest" description="Disordered" evidence="3">
    <location>
        <begin position="882"/>
        <end position="915"/>
    </location>
</feature>
<organism evidence="5 6">
    <name type="scientific">Chilo suppressalis</name>
    <name type="common">Asiatic rice borer moth</name>
    <dbReference type="NCBI Taxonomy" id="168631"/>
    <lineage>
        <taxon>Eukaryota</taxon>
        <taxon>Metazoa</taxon>
        <taxon>Ecdysozoa</taxon>
        <taxon>Arthropoda</taxon>
        <taxon>Hexapoda</taxon>
        <taxon>Insecta</taxon>
        <taxon>Pterygota</taxon>
        <taxon>Neoptera</taxon>
        <taxon>Endopterygota</taxon>
        <taxon>Lepidoptera</taxon>
        <taxon>Glossata</taxon>
        <taxon>Ditrysia</taxon>
        <taxon>Pyraloidea</taxon>
        <taxon>Crambidae</taxon>
        <taxon>Crambinae</taxon>
        <taxon>Chilo</taxon>
    </lineage>
</organism>
<keyword evidence="2" id="KW-0645">Protease</keyword>
<feature type="compositionally biased region" description="Basic and acidic residues" evidence="3">
    <location>
        <begin position="773"/>
        <end position="785"/>
    </location>
</feature>
<dbReference type="InterPro" id="IPR050185">
    <property type="entry name" value="Ub_carboxyl-term_hydrolase"/>
</dbReference>
<gene>
    <name evidence="5" type="ORF">CHILSU_LOCUS1003</name>
</gene>
<evidence type="ECO:0000313" key="6">
    <source>
        <dbReference type="Proteomes" id="UP001153292"/>
    </source>
</evidence>
<dbReference type="InterPro" id="IPR038765">
    <property type="entry name" value="Papain-like_cys_pep_sf"/>
</dbReference>
<evidence type="ECO:0000259" key="4">
    <source>
        <dbReference type="PROSITE" id="PS50235"/>
    </source>
</evidence>
<keyword evidence="2" id="KW-0833">Ubl conjugation pathway</keyword>
<dbReference type="PROSITE" id="PS50235">
    <property type="entry name" value="USP_3"/>
    <property type="match status" value="1"/>
</dbReference>
<feature type="region of interest" description="Disordered" evidence="3">
    <location>
        <begin position="645"/>
        <end position="668"/>
    </location>
</feature>
<evidence type="ECO:0000256" key="3">
    <source>
        <dbReference type="SAM" id="MobiDB-lite"/>
    </source>
</evidence>
<evidence type="ECO:0000256" key="2">
    <source>
        <dbReference type="RuleBase" id="RU366025"/>
    </source>
</evidence>
<reference evidence="5" key="1">
    <citation type="submission" date="2021-12" db="EMBL/GenBank/DDBJ databases">
        <authorList>
            <person name="King R."/>
        </authorList>
    </citation>
    <scope>NUCLEOTIDE SEQUENCE</scope>
</reference>
<evidence type="ECO:0000313" key="5">
    <source>
        <dbReference type="EMBL" id="CAH0667381.1"/>
    </source>
</evidence>
<dbReference type="PANTHER" id="PTHR21646:SF14">
    <property type="entry name" value="FI05488P"/>
    <property type="match status" value="1"/>
</dbReference>
<proteinExistence type="inferred from homology"/>
<comment type="catalytic activity">
    <reaction evidence="1 2">
        <text>Thiol-dependent hydrolysis of ester, thioester, amide, peptide and isopeptide bonds formed by the C-terminal Gly of ubiquitin (a 76-residue protein attached to proteins as an intracellular targeting signal).</text>
        <dbReference type="EC" id="3.4.19.12"/>
    </reaction>
</comment>
<accession>A0ABN8ED45</accession>
<dbReference type="Pfam" id="PF00443">
    <property type="entry name" value="UCH"/>
    <property type="match status" value="1"/>
</dbReference>
<sequence>MSVNNLSSVMKSCSESELINEVPDAAMTPKQAEGSRLKRTFTLPRNPFGTVKPTSSKNKTLDNDSKPTSACSIVSSESQKEENGLERKLFRRPSWKRFLNKIAQHMSSVNASGVKSAPPIMNGDRIPCSGDPPWPPGATPAASGIKNHGNTCYMNAVLQCLSHTDVIAEYFVLDHYKVDLQKRNKINSKKYGTRGEVTEQLAALLKALWACHYTPDMSTMFKGAVERHGTQYRGNSQHDAQEFLFWLLDKVHEDLNTATKKKYKTIKNTVGKSDEVVAAETLANHARRNSSFVQAVFQAQYRSALTCAKCERTSCTFDPFHCVSVQLPSRLATAQPSPLPVNVVYVNQQPRQVRIGVDLSPNATMEDLRTTLHADTGIDRDHIILAEINETGWCNARAGWEVAGLEAGALYCVEAPPLLTTPTAPYLLVLWVNLLDGQRFGSPYAMQVPREISFEDLQKLMLKEMCQIVAERVLENSQGADIFRARIAEAHRPKDPAYLQPELPHPLFALDVEQALCAHDKYPHLRLELLWDPAHRDSIIREAGEACEVHVSAATVAPLTLHACLAHYTRAEHLAQEDAWRCPQCQRYMPVVKTLGLWTLPDILVIHLKRFRQQAKGRTSTKLTTMVEFPFNDFDMTPHLVRRNTTVVDSPGHSRSPRRRHSKTPTGVPQENMYDLYAICYHHGDDLETGHYTAACKNPYDGHWYKFDDSRVTPVDDENAYAELVNNTAYMLFYKRKKPKVTYSCSTDDHNGHWALRMPKFVKAKPEVLNELTEVKEENADENKIETQTNEPESESEATAPTNSPLTRSVESLPDDNMNGASTFISETATIVHNTATIIQSPTLQRPLIVEVNGNKANEDTNDNETTVSAEPYIHKDVHVNPKMTPVDTRRPRSVDYPVRSNVSSASRDTNRNYESSPLVASINGVEYHPTTEELMLTMFQESKYIVPRHGNHISGESHRTGEKSSVWKTRIST</sequence>
<keyword evidence="2" id="KW-0378">Hydrolase</keyword>
<feature type="domain" description="USP" evidence="4">
    <location>
        <begin position="143"/>
        <end position="737"/>
    </location>
</feature>
<dbReference type="EMBL" id="OU963903">
    <property type="protein sequence ID" value="CAH0667381.1"/>
    <property type="molecule type" value="Genomic_DNA"/>
</dbReference>
<dbReference type="Gene3D" id="3.90.70.10">
    <property type="entry name" value="Cysteine proteinases"/>
    <property type="match status" value="2"/>
</dbReference>
<comment type="similarity">
    <text evidence="2">Belongs to the peptidase C19 family.</text>
</comment>
<feature type="region of interest" description="Disordered" evidence="3">
    <location>
        <begin position="951"/>
        <end position="974"/>
    </location>
</feature>
<dbReference type="InterPro" id="IPR001394">
    <property type="entry name" value="Peptidase_C19_UCH"/>
</dbReference>
<feature type="compositionally biased region" description="Polar residues" evidence="3">
    <location>
        <begin position="901"/>
        <end position="915"/>
    </location>
</feature>
<evidence type="ECO:0000256" key="1">
    <source>
        <dbReference type="ARBA" id="ARBA00000707"/>
    </source>
</evidence>
<feature type="compositionally biased region" description="Polar residues" evidence="3">
    <location>
        <begin position="786"/>
        <end position="810"/>
    </location>
</feature>
<dbReference type="SUPFAM" id="SSF54001">
    <property type="entry name" value="Cysteine proteinases"/>
    <property type="match status" value="1"/>
</dbReference>
<keyword evidence="6" id="KW-1185">Reference proteome</keyword>
<keyword evidence="2" id="KW-0788">Thiol protease</keyword>
<feature type="region of interest" description="Disordered" evidence="3">
    <location>
        <begin position="773"/>
        <end position="817"/>
    </location>
</feature>
<dbReference type="CDD" id="cd02674">
    <property type="entry name" value="Peptidase_C19R"/>
    <property type="match status" value="1"/>
</dbReference>
<name>A0ABN8ED45_CHISP</name>
<dbReference type="Proteomes" id="UP001153292">
    <property type="component" value="Chromosome 10"/>
</dbReference>
<dbReference type="PROSITE" id="PS00973">
    <property type="entry name" value="USP_2"/>
    <property type="match status" value="1"/>
</dbReference>
<feature type="compositionally biased region" description="Polar residues" evidence="3">
    <location>
        <begin position="66"/>
        <end position="77"/>
    </location>
</feature>
<dbReference type="PROSITE" id="PS00972">
    <property type="entry name" value="USP_1"/>
    <property type="match status" value="1"/>
</dbReference>
<dbReference type="PANTHER" id="PTHR21646">
    <property type="entry name" value="UBIQUITIN CARBOXYL-TERMINAL HYDROLASE"/>
    <property type="match status" value="1"/>
</dbReference>
<dbReference type="InterPro" id="IPR018200">
    <property type="entry name" value="USP_CS"/>
</dbReference>
<dbReference type="EC" id="3.4.19.12" evidence="2"/>
<protein>
    <recommendedName>
        <fullName evidence="2">Ubiquitin carboxyl-terminal hydrolase</fullName>
        <ecNumber evidence="2">3.4.19.12</ecNumber>
    </recommendedName>
</protein>
<feature type="region of interest" description="Disordered" evidence="3">
    <location>
        <begin position="22"/>
        <end position="85"/>
    </location>
</feature>
<dbReference type="InterPro" id="IPR028889">
    <property type="entry name" value="USP"/>
</dbReference>